<feature type="transmembrane region" description="Helical" evidence="1">
    <location>
        <begin position="9"/>
        <end position="32"/>
    </location>
</feature>
<feature type="transmembrane region" description="Helical" evidence="1">
    <location>
        <begin position="135"/>
        <end position="155"/>
    </location>
</feature>
<dbReference type="EMBL" id="JBHRZH010000006">
    <property type="protein sequence ID" value="MFC3761187.1"/>
    <property type="molecule type" value="Genomic_DNA"/>
</dbReference>
<reference evidence="3" key="1">
    <citation type="journal article" date="2019" name="Int. J. Syst. Evol. Microbiol.">
        <title>The Global Catalogue of Microorganisms (GCM) 10K type strain sequencing project: providing services to taxonomists for standard genome sequencing and annotation.</title>
        <authorList>
            <consortium name="The Broad Institute Genomics Platform"/>
            <consortium name="The Broad Institute Genome Sequencing Center for Infectious Disease"/>
            <person name="Wu L."/>
            <person name="Ma J."/>
        </authorList>
    </citation>
    <scope>NUCLEOTIDE SEQUENCE [LARGE SCALE GENOMIC DNA]</scope>
    <source>
        <strain evidence="3">CGMCC 4.7241</strain>
    </source>
</reference>
<feature type="transmembrane region" description="Helical" evidence="1">
    <location>
        <begin position="44"/>
        <end position="63"/>
    </location>
</feature>
<gene>
    <name evidence="2" type="ORF">ACFOUW_10075</name>
</gene>
<dbReference type="Proteomes" id="UP001595699">
    <property type="component" value="Unassembled WGS sequence"/>
</dbReference>
<keyword evidence="1" id="KW-1133">Transmembrane helix</keyword>
<evidence type="ECO:0000313" key="2">
    <source>
        <dbReference type="EMBL" id="MFC3761187.1"/>
    </source>
</evidence>
<feature type="transmembrane region" description="Helical" evidence="1">
    <location>
        <begin position="289"/>
        <end position="313"/>
    </location>
</feature>
<comment type="caution">
    <text evidence="2">The sequence shown here is derived from an EMBL/GenBank/DDBJ whole genome shotgun (WGS) entry which is preliminary data.</text>
</comment>
<protein>
    <submittedName>
        <fullName evidence="2">Uncharacterized protein</fullName>
    </submittedName>
</protein>
<evidence type="ECO:0000313" key="3">
    <source>
        <dbReference type="Proteomes" id="UP001595699"/>
    </source>
</evidence>
<feature type="transmembrane region" description="Helical" evidence="1">
    <location>
        <begin position="372"/>
        <end position="393"/>
    </location>
</feature>
<feature type="transmembrane region" description="Helical" evidence="1">
    <location>
        <begin position="228"/>
        <end position="246"/>
    </location>
</feature>
<keyword evidence="3" id="KW-1185">Reference proteome</keyword>
<feature type="transmembrane region" description="Helical" evidence="1">
    <location>
        <begin position="192"/>
        <end position="216"/>
    </location>
</feature>
<proteinExistence type="predicted"/>
<name>A0ABV7Y9B1_9ACTN</name>
<feature type="transmembrane region" description="Helical" evidence="1">
    <location>
        <begin position="325"/>
        <end position="347"/>
    </location>
</feature>
<evidence type="ECO:0000256" key="1">
    <source>
        <dbReference type="SAM" id="Phobius"/>
    </source>
</evidence>
<keyword evidence="1" id="KW-0472">Membrane</keyword>
<feature type="transmembrane region" description="Helical" evidence="1">
    <location>
        <begin position="161"/>
        <end position="180"/>
    </location>
</feature>
<dbReference type="RefSeq" id="WP_205117399.1">
    <property type="nucleotide sequence ID" value="NZ_JAFBCM010000001.1"/>
</dbReference>
<keyword evidence="1" id="KW-0812">Transmembrane</keyword>
<organism evidence="2 3">
    <name type="scientific">Tenggerimyces flavus</name>
    <dbReference type="NCBI Taxonomy" id="1708749"/>
    <lineage>
        <taxon>Bacteria</taxon>
        <taxon>Bacillati</taxon>
        <taxon>Actinomycetota</taxon>
        <taxon>Actinomycetes</taxon>
        <taxon>Propionibacteriales</taxon>
        <taxon>Nocardioidaceae</taxon>
        <taxon>Tenggerimyces</taxon>
    </lineage>
</organism>
<sequence length="417" mass="43391">MRVRASEPALYVLVALLAVGWITGFTISVGGVPATPDAGLYPQLLIAAVVIAAPWFVAIRLVWRRWWTRTGADLATLDPPAQLLAAAVAATPRHRRDWGAAMLAELDQVRDPAERWAFAVSSARAAAFPPRIKQVPTYVVAALGVAAVAAAGLTISRTMPALQVFGVTFVALLGVLALVTTARSRRILRPPAAGFVVTAVGLAAVAACVAAVGYFLTEFPIGALHLPPAAAVFLAAALAGAVWLVLNPPRGLVTSPQARYVGAGIALSLAAVLFVLSQRGLNDAGPLSVGILGFLFLAPVPVLLVGSLTTAFANRSFRTGAQTAVWAAVLTSLAFFAVALLEAINWYHVGSSLILAADGIPLVAVGENLRNFSWGLILFPSWWLPFGLLGAALGHRIGTLVRRHARGGDVQGLGSLG</sequence>
<accession>A0ABV7Y9B1</accession>
<feature type="transmembrane region" description="Helical" evidence="1">
    <location>
        <begin position="258"/>
        <end position="277"/>
    </location>
</feature>